<name>A0A9W9IWA8_9EURO</name>
<evidence type="ECO:0000313" key="1">
    <source>
        <dbReference type="EMBL" id="KAJ5185930.1"/>
    </source>
</evidence>
<dbReference type="OrthoDB" id="4360026at2759"/>
<evidence type="ECO:0008006" key="3">
    <source>
        <dbReference type="Google" id="ProtNLM"/>
    </source>
</evidence>
<reference evidence="1" key="2">
    <citation type="journal article" date="2023" name="IMA Fungus">
        <title>Comparative genomic study of the Penicillium genus elucidates a diverse pangenome and 15 lateral gene transfer events.</title>
        <authorList>
            <person name="Petersen C."/>
            <person name="Sorensen T."/>
            <person name="Nielsen M.R."/>
            <person name="Sondergaard T.E."/>
            <person name="Sorensen J.L."/>
            <person name="Fitzpatrick D.A."/>
            <person name="Frisvad J.C."/>
            <person name="Nielsen K.L."/>
        </authorList>
    </citation>
    <scope>NUCLEOTIDE SEQUENCE</scope>
    <source>
        <strain evidence="1">IBT 16849</strain>
    </source>
</reference>
<proteinExistence type="predicted"/>
<protein>
    <recommendedName>
        <fullName evidence="3">Protein kinase domain-containing protein</fullName>
    </recommendedName>
</protein>
<sequence>METFNHINLRIKKVKNDDLVQALRGQKIPRALGEERTRRCVIRGIRYHHGFGTELRGLLPEFTRALNARSIMSNEIPDMNPEYPEEFPYCIWHPNIASVATYRELAKRYPHMKYLVGRACAVAGYTELFHELDLLPECHIAEEARESGHMAIYDAIMKTSVKYNAMNDYTREILTPVPGNLNGDTAIRSYLNIRFTFDKGWYSNTNWLMSSSYHGLHWAMDDNNCDITEDRRVDESDTDPETTPFAIKDEEILPMLYNPLPADLPTLNKDLLVLTAAFYGDVDRYARLRRPQTVRSELDCLLRGIYNNTMFAMWCSLQKNSTFQYNGIKAAIHARFIMNGDLSRITPDTPDNELPYLIWYPSIPRKSVLRELFRRQPTMKPAIARTCIIADYEDLYDLLDADPDTEIMEEARDSRNPHYIQDLEAKIPQRGYKPFPRGVTYEIPRKLKMFEHPPSHLWINSADSGPNLEEDGISYNGSIASFKNLQLSVSAPDLLKRLVAETHCPIEIDEYYDSLRHEIQVHERLGNNEGIMPPTCPSEYRTGATFAKKNNLEFYLATHPEPEESFKINWILSLTKTFSYVHSRRVFINQIYLSNILVIEDELKLTNFTESILLPPTAQMDTVCEDELTAKTEILQLGWIIYSIATWRVHNYRFFNRLNTSWPTLESFPPTDDLFCGRIVGKCWREEYDSMDALNEEAHSLLQQTFKEC</sequence>
<dbReference type="SUPFAM" id="SSF56112">
    <property type="entry name" value="Protein kinase-like (PK-like)"/>
    <property type="match status" value="1"/>
</dbReference>
<dbReference type="InterPro" id="IPR011009">
    <property type="entry name" value="Kinase-like_dom_sf"/>
</dbReference>
<evidence type="ECO:0000313" key="2">
    <source>
        <dbReference type="Proteomes" id="UP001150879"/>
    </source>
</evidence>
<accession>A0A9W9IWA8</accession>
<dbReference type="Gene3D" id="1.10.510.10">
    <property type="entry name" value="Transferase(Phosphotransferase) domain 1"/>
    <property type="match status" value="1"/>
</dbReference>
<keyword evidence="2" id="KW-1185">Reference proteome</keyword>
<dbReference type="Proteomes" id="UP001150879">
    <property type="component" value="Unassembled WGS sequence"/>
</dbReference>
<gene>
    <name evidence="1" type="ORF">N7472_010770</name>
</gene>
<organism evidence="1 2">
    <name type="scientific">Penicillium cf. griseofulvum</name>
    <dbReference type="NCBI Taxonomy" id="2972120"/>
    <lineage>
        <taxon>Eukaryota</taxon>
        <taxon>Fungi</taxon>
        <taxon>Dikarya</taxon>
        <taxon>Ascomycota</taxon>
        <taxon>Pezizomycotina</taxon>
        <taxon>Eurotiomycetes</taxon>
        <taxon>Eurotiomycetidae</taxon>
        <taxon>Eurotiales</taxon>
        <taxon>Aspergillaceae</taxon>
        <taxon>Penicillium</taxon>
    </lineage>
</organism>
<dbReference type="AlphaFoldDB" id="A0A9W9IWA8"/>
<reference evidence="1" key="1">
    <citation type="submission" date="2022-11" db="EMBL/GenBank/DDBJ databases">
        <authorList>
            <person name="Petersen C."/>
        </authorList>
    </citation>
    <scope>NUCLEOTIDE SEQUENCE</scope>
    <source>
        <strain evidence="1">IBT 16849</strain>
    </source>
</reference>
<comment type="caution">
    <text evidence="1">The sequence shown here is derived from an EMBL/GenBank/DDBJ whole genome shotgun (WGS) entry which is preliminary data.</text>
</comment>
<dbReference type="EMBL" id="JAPQKP010000006">
    <property type="protein sequence ID" value="KAJ5185930.1"/>
    <property type="molecule type" value="Genomic_DNA"/>
</dbReference>